<evidence type="ECO:0000256" key="2">
    <source>
        <dbReference type="SAM" id="SignalP"/>
    </source>
</evidence>
<sequence length="419" mass="45171">MKKYLVCLTVFFLSYQLFSQCDNTEEYLNPIPGGVDINDGEEHQIASGIAAGEYVVISGLNASDHYRFTSNRTNIPNADYITIRDASNNNVLASKTTPLELDPINVTSIEIHINLSAGCGTDTEFHDLTIQNLTNATCNMPGAPGGITYKSDTRIDFYWSAPALSTPTGYDWRIVLAGGDVDTNIIGSGSTTAPTTNASTGEILSASTSYWIYVRSTCSGGQESSWFKFPPTYITNALEPPDNDFCEGAVNIVQELNKASVGDATAIPGDLSGGAGTNVDAETCNTKTGNARDDIWYKFIAQTDDIHIYLDPTFDGVLTLYSGDCNALSYIACSDDASTVLADEEIFFSTSNPEFTIGDTYYIRVYYLGTTTPVNPTFNLKLWSNVAVDDDDEDGYADNPNVDCDDGNPAINPGATEVA</sequence>
<proteinExistence type="predicted"/>
<dbReference type="Proteomes" id="UP000321080">
    <property type="component" value="Unassembled WGS sequence"/>
</dbReference>
<comment type="caution">
    <text evidence="3">The sequence shown here is derived from an EMBL/GenBank/DDBJ whole genome shotgun (WGS) entry which is preliminary data.</text>
</comment>
<feature type="signal peptide" evidence="2">
    <location>
        <begin position="1"/>
        <end position="19"/>
    </location>
</feature>
<protein>
    <recommendedName>
        <fullName evidence="5">Fibronectin type-III domain-containing protein</fullName>
    </recommendedName>
</protein>
<dbReference type="OrthoDB" id="1113525at2"/>
<feature type="chain" id="PRO_5022901729" description="Fibronectin type-III domain-containing protein" evidence="2">
    <location>
        <begin position="20"/>
        <end position="419"/>
    </location>
</feature>
<evidence type="ECO:0000313" key="4">
    <source>
        <dbReference type="Proteomes" id="UP000321080"/>
    </source>
</evidence>
<dbReference type="RefSeq" id="WP_147769216.1">
    <property type="nucleotide sequence ID" value="NZ_VRKQ01000015.1"/>
</dbReference>
<feature type="region of interest" description="Disordered" evidence="1">
    <location>
        <begin position="394"/>
        <end position="419"/>
    </location>
</feature>
<evidence type="ECO:0000256" key="1">
    <source>
        <dbReference type="SAM" id="MobiDB-lite"/>
    </source>
</evidence>
<keyword evidence="2" id="KW-0732">Signal</keyword>
<feature type="non-terminal residue" evidence="3">
    <location>
        <position position="419"/>
    </location>
</feature>
<keyword evidence="4" id="KW-1185">Reference proteome</keyword>
<accession>A0A5C7GFN1</accession>
<gene>
    <name evidence="3" type="ORF">FUA22_13960</name>
</gene>
<evidence type="ECO:0008006" key="5">
    <source>
        <dbReference type="Google" id="ProtNLM"/>
    </source>
</evidence>
<evidence type="ECO:0000313" key="3">
    <source>
        <dbReference type="EMBL" id="TXG35838.1"/>
    </source>
</evidence>
<reference evidence="3 4" key="1">
    <citation type="submission" date="2019-08" db="EMBL/GenBank/DDBJ databases">
        <title>Seonamhaeicola sediminis sp. nov., isolated from marine sediment.</title>
        <authorList>
            <person name="Cao W.R."/>
        </authorList>
    </citation>
    <scope>NUCLEOTIDE SEQUENCE [LARGE SCALE GENOMIC DNA]</scope>
    <source>
        <strain evidence="3 4">1505</strain>
    </source>
</reference>
<dbReference type="EMBL" id="VRKQ01000015">
    <property type="protein sequence ID" value="TXG35838.1"/>
    <property type="molecule type" value="Genomic_DNA"/>
</dbReference>
<dbReference type="AlphaFoldDB" id="A0A5C7GFN1"/>
<name>A0A5C7GFN1_9FLAO</name>
<organism evidence="3 4">
    <name type="scientific">Seonamhaeicola maritimus</name>
    <dbReference type="NCBI Taxonomy" id="2591822"/>
    <lineage>
        <taxon>Bacteria</taxon>
        <taxon>Pseudomonadati</taxon>
        <taxon>Bacteroidota</taxon>
        <taxon>Flavobacteriia</taxon>
        <taxon>Flavobacteriales</taxon>
        <taxon>Flavobacteriaceae</taxon>
    </lineage>
</organism>